<dbReference type="Proteomes" id="UP001446032">
    <property type="component" value="Unassembled WGS sequence"/>
</dbReference>
<proteinExistence type="predicted"/>
<reference evidence="2 3" key="1">
    <citation type="submission" date="2024-03" db="EMBL/GenBank/DDBJ databases">
        <title>Human intestinal bacterial collection.</title>
        <authorList>
            <person name="Pauvert C."/>
            <person name="Hitch T.C.A."/>
            <person name="Clavel T."/>
        </authorList>
    </citation>
    <scope>NUCLEOTIDE SEQUENCE [LARGE SCALE GENOMIC DNA]</scope>
    <source>
        <strain evidence="2 3">CLA-AA-H95</strain>
    </source>
</reference>
<name>A0ABV1AH40_9FIRM</name>
<sequence length="154" mass="17678">MAITQMYPLLFSSECRNRTLLCARPGTELHEMGARMVADIFENDGWDSIYLGAAVPEDAMLEAVRSNHPDLIALSVTMPQHLLVCRDLVNAIRREFPESRIAVGGKAFQSTHQIWKQWPIDFYVEDARELLQNVNTEMRSSTVLLRFQFRRVPV</sequence>
<comment type="caution">
    <text evidence="2">The sequence shown here is derived from an EMBL/GenBank/DDBJ whole genome shotgun (WGS) entry which is preliminary data.</text>
</comment>
<accession>A0ABV1AH40</accession>
<keyword evidence="3" id="KW-1185">Reference proteome</keyword>
<dbReference type="InterPro" id="IPR036724">
    <property type="entry name" value="Cobalamin-bd_sf"/>
</dbReference>
<organism evidence="2 3">
    <name type="scientific">Blautia intestinihominis</name>
    <dbReference type="NCBI Taxonomy" id="3133152"/>
    <lineage>
        <taxon>Bacteria</taxon>
        <taxon>Bacillati</taxon>
        <taxon>Bacillota</taxon>
        <taxon>Clostridia</taxon>
        <taxon>Lachnospirales</taxon>
        <taxon>Lachnospiraceae</taxon>
        <taxon>Blautia</taxon>
    </lineage>
</organism>
<dbReference type="EMBL" id="JBBMEI010000007">
    <property type="protein sequence ID" value="MEQ2357470.1"/>
    <property type="molecule type" value="Genomic_DNA"/>
</dbReference>
<gene>
    <name evidence="2" type="ORF">WMO75_03770</name>
</gene>
<feature type="domain" description="B12-binding" evidence="1">
    <location>
        <begin position="17"/>
        <end position="148"/>
    </location>
</feature>
<dbReference type="SUPFAM" id="SSF52242">
    <property type="entry name" value="Cobalamin (vitamin B12)-binding domain"/>
    <property type="match status" value="1"/>
</dbReference>
<dbReference type="InterPro" id="IPR006158">
    <property type="entry name" value="Cobalamin-bd"/>
</dbReference>
<dbReference type="Gene3D" id="3.40.50.280">
    <property type="entry name" value="Cobalamin-binding domain"/>
    <property type="match status" value="1"/>
</dbReference>
<dbReference type="Pfam" id="PF02310">
    <property type="entry name" value="B12-binding"/>
    <property type="match status" value="1"/>
</dbReference>
<dbReference type="RefSeq" id="WP_319638488.1">
    <property type="nucleotide sequence ID" value="NZ_JBBMEI010000007.1"/>
</dbReference>
<evidence type="ECO:0000313" key="2">
    <source>
        <dbReference type="EMBL" id="MEQ2357470.1"/>
    </source>
</evidence>
<evidence type="ECO:0000313" key="3">
    <source>
        <dbReference type="Proteomes" id="UP001446032"/>
    </source>
</evidence>
<protein>
    <submittedName>
        <fullName evidence="2">Cobalamin B12-binding domain-containing protein</fullName>
    </submittedName>
</protein>
<dbReference type="PROSITE" id="PS51332">
    <property type="entry name" value="B12_BINDING"/>
    <property type="match status" value="1"/>
</dbReference>
<evidence type="ECO:0000259" key="1">
    <source>
        <dbReference type="PROSITE" id="PS51332"/>
    </source>
</evidence>
<dbReference type="CDD" id="cd02065">
    <property type="entry name" value="B12-binding_like"/>
    <property type="match status" value="1"/>
</dbReference>